<feature type="compositionally biased region" description="Polar residues" evidence="1">
    <location>
        <begin position="16"/>
        <end position="26"/>
    </location>
</feature>
<dbReference type="KEGG" id="vg:16512942"/>
<dbReference type="InterPro" id="IPR036259">
    <property type="entry name" value="MFS_trans_sf"/>
</dbReference>
<dbReference type="Pfam" id="PF18943">
    <property type="entry name" value="DUF5690"/>
    <property type="match status" value="1"/>
</dbReference>
<feature type="transmembrane region" description="Helical" evidence="2">
    <location>
        <begin position="127"/>
        <end position="150"/>
    </location>
</feature>
<dbReference type="GeneID" id="16512942"/>
<feature type="transmembrane region" description="Helical" evidence="2">
    <location>
        <begin position="309"/>
        <end position="330"/>
    </location>
</feature>
<evidence type="ECO:0000313" key="3">
    <source>
        <dbReference type="EMBL" id="AGO81876.2"/>
    </source>
</evidence>
<evidence type="ECO:0000256" key="2">
    <source>
        <dbReference type="SAM" id="Phobius"/>
    </source>
</evidence>
<dbReference type="RefSeq" id="YP_008318545.2">
    <property type="nucleotide sequence ID" value="NC_021858.1"/>
</dbReference>
<organism evidence="3 4">
    <name type="scientific">Pandoravirus dulcis</name>
    <dbReference type="NCBI Taxonomy" id="1349409"/>
    <lineage>
        <taxon>Viruses</taxon>
        <taxon>Pandoravirus</taxon>
    </lineage>
</organism>
<feature type="transmembrane region" description="Helical" evidence="2">
    <location>
        <begin position="96"/>
        <end position="115"/>
    </location>
</feature>
<feature type="transmembrane region" description="Helical" evidence="2">
    <location>
        <begin position="342"/>
        <end position="362"/>
    </location>
</feature>
<feature type="transmembrane region" description="Helical" evidence="2">
    <location>
        <begin position="374"/>
        <end position="397"/>
    </location>
</feature>
<dbReference type="SUPFAM" id="SSF103473">
    <property type="entry name" value="MFS general substrate transporter"/>
    <property type="match status" value="1"/>
</dbReference>
<keyword evidence="2" id="KW-0472">Membrane</keyword>
<feature type="transmembrane region" description="Helical" evidence="2">
    <location>
        <begin position="440"/>
        <end position="467"/>
    </location>
</feature>
<gene>
    <name evidence="3" type="ORF">pdul_cds_9</name>
</gene>
<feature type="compositionally biased region" description="Basic and acidic residues" evidence="1">
    <location>
        <begin position="37"/>
        <end position="48"/>
    </location>
</feature>
<sequence>MQRRSKRATDDKDGTRATSATRSPTLASPHHQKARAGKRERETMKKSDGDARLATRIVAAASVYWLATLVGNYAVFALTDAIAHRPGDGAYTSKTIMSLARGVAMPIGFALVLLAPVRRLASSRDGWTRPATLLGAGLAVAVLPNAGFALAPADDVVIGCATRFVGSACFSLAFCAYVSYVQGRRASDVIMTTVTVCMMLSAPVSRVVAPLAQRWLGADDHAMPIVVGLVVAPLVVIGAAGLCTAPGPDDADRSARMPRHDTTTGSNRRWLARHWPLLASLALNNMVNQAVRVVRDIFATDLLGADAPWWHWMIADVPMCLVASGAYALLGRVVPETGHRRMLVVIHGAGAVSGVVVAAAGWMGASGLVGPLPFLVLSGVGYFVAVVPFAGGGLVFERLIAASREPMDAVLLNAISQCVGYVGSLGVLLLAPLAADVGAYFYWSCLVGGGVLAASYACALVAIPIVLPRDGAERPPVRADGSLLAGSPAVATYGIASAP</sequence>
<protein>
    <recommendedName>
        <fullName evidence="5">MFS transporter</fullName>
    </recommendedName>
</protein>
<dbReference type="EMBL" id="KC977570">
    <property type="protein sequence ID" value="AGO81876.2"/>
    <property type="molecule type" value="Genomic_DNA"/>
</dbReference>
<keyword evidence="2" id="KW-0812">Transmembrane</keyword>
<feature type="transmembrane region" description="Helical" evidence="2">
    <location>
        <begin position="221"/>
        <end position="243"/>
    </location>
</feature>
<dbReference type="InterPro" id="IPR043745">
    <property type="entry name" value="DUF5690"/>
</dbReference>
<evidence type="ECO:0000256" key="1">
    <source>
        <dbReference type="SAM" id="MobiDB-lite"/>
    </source>
</evidence>
<feature type="transmembrane region" description="Helical" evidence="2">
    <location>
        <begin position="156"/>
        <end position="177"/>
    </location>
</feature>
<accession>S4VUV5</accession>
<name>S4VUV5_9VIRU</name>
<reference evidence="3 4" key="1">
    <citation type="journal article" date="2013" name="Science">
        <title>Pandoraviruses: amoeba viruses with genomes up to 2.5 Mb reaching that of parasitic eukaryotes.</title>
        <authorList>
            <person name="Philippe N."/>
            <person name="Legendre M."/>
            <person name="Doutre G."/>
            <person name="Coute Y."/>
            <person name="Poirot O."/>
            <person name="Lescot M."/>
            <person name="Arslan D."/>
            <person name="Seltzer V."/>
            <person name="Bertaux L."/>
            <person name="Bruley C."/>
            <person name="Garin J."/>
            <person name="Claverie J.M."/>
            <person name="Abergel C."/>
        </authorList>
    </citation>
    <scope>NUCLEOTIDE SEQUENCE [LARGE SCALE GENOMIC DNA]</scope>
    <source>
        <strain evidence="3">Melbourne</strain>
    </source>
</reference>
<feature type="transmembrane region" description="Helical" evidence="2">
    <location>
        <begin position="53"/>
        <end position="76"/>
    </location>
</feature>
<dbReference type="Proteomes" id="UP000201566">
    <property type="component" value="Segment"/>
</dbReference>
<evidence type="ECO:0000313" key="4">
    <source>
        <dbReference type="Proteomes" id="UP000201566"/>
    </source>
</evidence>
<evidence type="ECO:0008006" key="5">
    <source>
        <dbReference type="Google" id="ProtNLM"/>
    </source>
</evidence>
<proteinExistence type="predicted"/>
<feature type="transmembrane region" description="Helical" evidence="2">
    <location>
        <begin position="409"/>
        <end position="434"/>
    </location>
</feature>
<keyword evidence="2" id="KW-1133">Transmembrane helix</keyword>
<feature type="region of interest" description="Disordered" evidence="1">
    <location>
        <begin position="1"/>
        <end position="48"/>
    </location>
</feature>